<evidence type="ECO:0000256" key="5">
    <source>
        <dbReference type="ARBA" id="ARBA00022840"/>
    </source>
</evidence>
<reference evidence="13 15" key="1">
    <citation type="submission" date="2015-02" db="EMBL/GenBank/DDBJ databases">
        <authorList>
            <person name="Chooi Y.-H."/>
        </authorList>
    </citation>
    <scope>NUCLEOTIDE SEQUENCE [LARGE SCALE GENOMIC DNA]</scope>
    <source>
        <strain evidence="13">E3</strain>
    </source>
</reference>
<dbReference type="PROSITE" id="PS50067">
    <property type="entry name" value="KINESIN_MOTOR_2"/>
    <property type="match status" value="1"/>
</dbReference>
<feature type="compositionally biased region" description="Low complexity" evidence="11">
    <location>
        <begin position="1011"/>
        <end position="1027"/>
    </location>
</feature>
<feature type="coiled-coil region" evidence="10">
    <location>
        <begin position="505"/>
        <end position="652"/>
    </location>
</feature>
<dbReference type="Proteomes" id="UP000290189">
    <property type="component" value="Unassembled WGS sequence"/>
</dbReference>
<feature type="coiled-coil region" evidence="10">
    <location>
        <begin position="405"/>
        <end position="440"/>
    </location>
</feature>
<keyword evidence="4 9" id="KW-0547">Nucleotide-binding</keyword>
<evidence type="ECO:0000256" key="10">
    <source>
        <dbReference type="SAM" id="Coils"/>
    </source>
</evidence>
<keyword evidence="14" id="KW-0496">Mitochondrion</keyword>
<dbReference type="STRING" id="37360.A0A0G4J6Z9"/>
<proteinExistence type="inferred from homology"/>
<dbReference type="GO" id="GO:0005524">
    <property type="term" value="F:ATP binding"/>
    <property type="evidence" value="ECO:0007669"/>
    <property type="project" value="UniProtKB-UniRule"/>
</dbReference>
<dbReference type="OMA" id="GHRENSK"/>
<evidence type="ECO:0000313" key="15">
    <source>
        <dbReference type="Proteomes" id="UP000039324"/>
    </source>
</evidence>
<organism evidence="13 15">
    <name type="scientific">Plasmodiophora brassicae</name>
    <name type="common">Clubroot disease agent</name>
    <dbReference type="NCBI Taxonomy" id="37360"/>
    <lineage>
        <taxon>Eukaryota</taxon>
        <taxon>Sar</taxon>
        <taxon>Rhizaria</taxon>
        <taxon>Endomyxa</taxon>
        <taxon>Phytomyxea</taxon>
        <taxon>Plasmodiophorida</taxon>
        <taxon>Plasmodiophoridae</taxon>
        <taxon>Plasmodiophora</taxon>
    </lineage>
</organism>
<feature type="region of interest" description="Disordered" evidence="11">
    <location>
        <begin position="916"/>
        <end position="944"/>
    </location>
</feature>
<dbReference type="SMART" id="SM00129">
    <property type="entry name" value="KISc"/>
    <property type="match status" value="1"/>
</dbReference>
<dbReference type="EMBL" id="OVEO01000004">
    <property type="protein sequence ID" value="SPQ95619.1"/>
    <property type="molecule type" value="Genomic_DNA"/>
</dbReference>
<name>A0A0G4J6Z9_PLABS</name>
<gene>
    <name evidence="13" type="ORF">PBRA_003143</name>
    <name evidence="14" type="ORF">PLBR_LOCUS2834</name>
</gene>
<comment type="subcellular location">
    <subcellularLocation>
        <location evidence="1">Cytoplasm</location>
        <location evidence="1">Cytoskeleton</location>
    </subcellularLocation>
</comment>
<dbReference type="PRINTS" id="PR00380">
    <property type="entry name" value="KINESINHEAVY"/>
</dbReference>
<feature type="compositionally biased region" description="Low complexity" evidence="11">
    <location>
        <begin position="743"/>
        <end position="761"/>
    </location>
</feature>
<evidence type="ECO:0000259" key="12">
    <source>
        <dbReference type="PROSITE" id="PS50067"/>
    </source>
</evidence>
<reference evidence="14 16" key="2">
    <citation type="submission" date="2018-03" db="EMBL/GenBank/DDBJ databases">
        <authorList>
            <person name="Fogelqvist J."/>
        </authorList>
    </citation>
    <scope>NUCLEOTIDE SEQUENCE [LARGE SCALE GENOMIC DNA]</scope>
</reference>
<evidence type="ECO:0000256" key="3">
    <source>
        <dbReference type="ARBA" id="ARBA00022701"/>
    </source>
</evidence>
<dbReference type="InterPro" id="IPR027640">
    <property type="entry name" value="Kinesin-like_fam"/>
</dbReference>
<dbReference type="InterPro" id="IPR019821">
    <property type="entry name" value="Kinesin_motor_CS"/>
</dbReference>
<dbReference type="PROSITE" id="PS00411">
    <property type="entry name" value="KINESIN_MOTOR_1"/>
    <property type="match status" value="1"/>
</dbReference>
<geneLocation type="mitochondrion" evidence="14"/>
<feature type="domain" description="Kinesin motor" evidence="12">
    <location>
        <begin position="5"/>
        <end position="338"/>
    </location>
</feature>
<dbReference type="GO" id="GO:0003777">
    <property type="term" value="F:microtubule motor activity"/>
    <property type="evidence" value="ECO:0007669"/>
    <property type="project" value="InterPro"/>
</dbReference>
<keyword evidence="3" id="KW-0493">Microtubule</keyword>
<evidence type="ECO:0000256" key="11">
    <source>
        <dbReference type="SAM" id="MobiDB-lite"/>
    </source>
</evidence>
<dbReference type="InterPro" id="IPR027417">
    <property type="entry name" value="P-loop_NTPase"/>
</dbReference>
<dbReference type="GO" id="GO:0008017">
    <property type="term" value="F:microtubule binding"/>
    <property type="evidence" value="ECO:0007669"/>
    <property type="project" value="InterPro"/>
</dbReference>
<feature type="binding site" evidence="9">
    <location>
        <begin position="93"/>
        <end position="100"/>
    </location>
    <ligand>
        <name>ATP</name>
        <dbReference type="ChEBI" id="CHEBI:30616"/>
    </ligand>
</feature>
<feature type="region of interest" description="Disordered" evidence="11">
    <location>
        <begin position="958"/>
        <end position="1027"/>
    </location>
</feature>
<evidence type="ECO:0000256" key="9">
    <source>
        <dbReference type="PROSITE-ProRule" id="PRU00283"/>
    </source>
</evidence>
<dbReference type="PANTHER" id="PTHR47969:SF21">
    <property type="entry name" value="KINESIN-LIKE PROTEIN"/>
    <property type="match status" value="1"/>
</dbReference>
<evidence type="ECO:0000313" key="14">
    <source>
        <dbReference type="EMBL" id="SPQ95619.1"/>
    </source>
</evidence>
<comment type="similarity">
    <text evidence="9">Belongs to the TRAFAC class myosin-kinesin ATPase superfamily. Kinesin family.</text>
</comment>
<dbReference type="Gene3D" id="3.40.850.10">
    <property type="entry name" value="Kinesin motor domain"/>
    <property type="match status" value="1"/>
</dbReference>
<feature type="region of interest" description="Disordered" evidence="11">
    <location>
        <begin position="811"/>
        <end position="831"/>
    </location>
</feature>
<dbReference type="OrthoDB" id="3176171at2759"/>
<dbReference type="SUPFAM" id="SSF52540">
    <property type="entry name" value="P-loop containing nucleoside triphosphate hydrolases"/>
    <property type="match status" value="1"/>
</dbReference>
<dbReference type="GO" id="GO:0005874">
    <property type="term" value="C:microtubule"/>
    <property type="evidence" value="ECO:0007669"/>
    <property type="project" value="UniProtKB-KW"/>
</dbReference>
<dbReference type="InterPro" id="IPR001752">
    <property type="entry name" value="Kinesin_motor_dom"/>
</dbReference>
<dbReference type="PANTHER" id="PTHR47969">
    <property type="entry name" value="CHROMOSOME-ASSOCIATED KINESIN KIF4A-RELATED"/>
    <property type="match status" value="1"/>
</dbReference>
<feature type="region of interest" description="Disordered" evidence="11">
    <location>
        <begin position="700"/>
        <end position="763"/>
    </location>
</feature>
<dbReference type="AlphaFoldDB" id="A0A0G4J6Z9"/>
<sequence length="1027" mass="112930">MSGESVRVVVRCRPFNSRETASGYKPCIRIHTDVRQIEMLRADNDSSLAADKAFTFDAVYGGDSTQHSVFMDVGYPLVSSIMEGYNGTIFAYGQTGCGKTFSMEGLPSPPEMRGIIPKCFDQLFSNIGADPTRKFLVTAAYIEIYNEEVRDLLGDDPKAKLDLKENPQQGVFVQGLTQNIVKSVEEIDVLQKKGNKCRSIGFTKMNADSSRSHSIFIIKLEATEVDAHGEEHIRAGKLNLVDLAGSERQSKTAAEGLRLKEATKINLSLSALGNVISALTSASKVKHIPYRDSKLTRLLQDSLGGNTKTVMLAAISPSEDAYDETLTTLRYANRAKNIKNRPVVNEDPKDAMLRQYQEEINRLKQMLSAQQVAAAGATPGIELSLSSGAVRLVQSDATGLTYDELDRLKQEYQAQHEEKVKMLEAERQATLALQERLRQEWEQVQAERNAMGATGKKNGTGDAELTAAQRELEAAMTENAERGEALAQELQTVMDVMHEEDGMTIEQFEVALREKEELFRKTESEKQSMQMRFEEHRIATEAEKQKMEDALRLLESQLLAGGKQAEDAQAQHVRELREAERRLLEQQQKQDELAVQKLRAEEERLMLRDNYDSLQEEVEASREKVKALQAKYAEAKTEVEDLQNEFAYEREETLETIRQLGRDLDLYKTIVSMMFPPKMVEKVVAAARWDETRESWEVPRGLIQSRREPEPIPSTIRKPAARESNVDENGFSTEPSLAAPQVRTSAPRTARPPSAAATSAADAEDRFASLRRIVSVSSAPRPRSKAQSSTVVAAAAAVATLPMMPRWDRTSSVLNQLPPRRTSPTQTPEGPSADIADLLTEVPLANRAPFVVAKPAAAPPSAAAQQQVDVEALIAATPTIPSRTRIGPVQRPLAELVVGQSPSVTADLETIMASAPAVPPKPRFEPGPVKQSRPATATIPDAINTPIAPKAQFIVGELPPSQHDDATNDALKTIPSLPKSEKPKFLPRRPMAASMNDTSAPNRPISPVPPSTASSVPARPASRGVSS</sequence>
<dbReference type="EMBL" id="CDSF01000144">
    <property type="protein sequence ID" value="CEP03383.1"/>
    <property type="molecule type" value="Genomic_DNA"/>
</dbReference>
<protein>
    <recommendedName>
        <fullName evidence="12">Kinesin motor domain-containing protein</fullName>
    </recommendedName>
</protein>
<keyword evidence="8" id="KW-0206">Cytoskeleton</keyword>
<keyword evidence="15" id="KW-1185">Reference proteome</keyword>
<keyword evidence="2" id="KW-0963">Cytoplasm</keyword>
<keyword evidence="6 10" id="KW-0175">Coiled coil</keyword>
<evidence type="ECO:0000313" key="13">
    <source>
        <dbReference type="EMBL" id="CEP03383.1"/>
    </source>
</evidence>
<evidence type="ECO:0000256" key="2">
    <source>
        <dbReference type="ARBA" id="ARBA00022490"/>
    </source>
</evidence>
<dbReference type="InterPro" id="IPR036961">
    <property type="entry name" value="Kinesin_motor_dom_sf"/>
</dbReference>
<keyword evidence="7 9" id="KW-0505">Motor protein</keyword>
<evidence type="ECO:0000256" key="7">
    <source>
        <dbReference type="ARBA" id="ARBA00023175"/>
    </source>
</evidence>
<dbReference type="Proteomes" id="UP000039324">
    <property type="component" value="Unassembled WGS sequence"/>
</dbReference>
<accession>A0A0G4J6Z9</accession>
<evidence type="ECO:0000256" key="6">
    <source>
        <dbReference type="ARBA" id="ARBA00023054"/>
    </source>
</evidence>
<evidence type="ECO:0000256" key="4">
    <source>
        <dbReference type="ARBA" id="ARBA00022741"/>
    </source>
</evidence>
<keyword evidence="5 9" id="KW-0067">ATP-binding</keyword>
<dbReference type="Pfam" id="PF00225">
    <property type="entry name" value="Kinesin"/>
    <property type="match status" value="1"/>
</dbReference>
<dbReference type="FunFam" id="3.40.850.10:FF:000029">
    <property type="entry name" value="Kinesin-like protein KIF17"/>
    <property type="match status" value="1"/>
</dbReference>
<evidence type="ECO:0000256" key="1">
    <source>
        <dbReference type="ARBA" id="ARBA00004245"/>
    </source>
</evidence>
<evidence type="ECO:0000313" key="16">
    <source>
        <dbReference type="Proteomes" id="UP000290189"/>
    </source>
</evidence>
<dbReference type="GO" id="GO:0007018">
    <property type="term" value="P:microtubule-based movement"/>
    <property type="evidence" value="ECO:0007669"/>
    <property type="project" value="InterPro"/>
</dbReference>
<evidence type="ECO:0000256" key="8">
    <source>
        <dbReference type="ARBA" id="ARBA00023212"/>
    </source>
</evidence>